<proteinExistence type="predicted"/>
<dbReference type="PANTHER" id="PTHR37017">
    <property type="entry name" value="AB HYDROLASE-1 DOMAIN-CONTAINING PROTEIN-RELATED"/>
    <property type="match status" value="1"/>
</dbReference>
<dbReference type="PANTHER" id="PTHR37017:SF13">
    <property type="entry name" value="AB HYDROLASE-1 DOMAIN-CONTAINING PROTEIN"/>
    <property type="match status" value="1"/>
</dbReference>
<dbReference type="InterPro" id="IPR000073">
    <property type="entry name" value="AB_hydrolase_1"/>
</dbReference>
<evidence type="ECO:0000313" key="2">
    <source>
        <dbReference type="EMBL" id="KAL0476003.1"/>
    </source>
</evidence>
<dbReference type="Proteomes" id="UP001451303">
    <property type="component" value="Unassembled WGS sequence"/>
</dbReference>
<comment type="caution">
    <text evidence="2">The sequence shown here is derived from an EMBL/GenBank/DDBJ whole genome shotgun (WGS) entry which is preliminary data.</text>
</comment>
<keyword evidence="3" id="KW-1185">Reference proteome</keyword>
<protein>
    <submittedName>
        <fullName evidence="2">Alpha/beta-hydrolase</fullName>
    </submittedName>
</protein>
<dbReference type="EMBL" id="JAVLET010000001">
    <property type="protein sequence ID" value="KAL0476003.1"/>
    <property type="molecule type" value="Genomic_DNA"/>
</dbReference>
<accession>A0ABR3DTL4</accession>
<dbReference type="Gene3D" id="3.40.50.1820">
    <property type="entry name" value="alpha/beta hydrolase"/>
    <property type="match status" value="1"/>
</dbReference>
<evidence type="ECO:0000259" key="1">
    <source>
        <dbReference type="Pfam" id="PF12697"/>
    </source>
</evidence>
<dbReference type="Pfam" id="PF12697">
    <property type="entry name" value="Abhydrolase_6"/>
    <property type="match status" value="1"/>
</dbReference>
<sequence>MSKPVIVIVPGAWQKPVVWNDLVQRLHTADFEAIHVELRTIGSTVTPLHGLADDVAAVRSVLGELASQSKTALLLGHSSGGLVGSNAMKGQDNVVGMIYLAAFAIPHGKALLDMLGGKPLPWMEYKVRRAAIGDRVFGRQEMLADVMFNDLNAEEQKRWMTEMTHTSAALFATPSGYEPWKNGIPCASIFCTEDNALPFVVQQEMAAQLGPEAKAVTLKTGHCPFLSFPDQLVDAIKTLEAQMRAT</sequence>
<dbReference type="InterPro" id="IPR052897">
    <property type="entry name" value="Sec-Metab_Biosynth_Hydrolase"/>
</dbReference>
<organism evidence="2 3">
    <name type="scientific">Neurospora intermedia</name>
    <dbReference type="NCBI Taxonomy" id="5142"/>
    <lineage>
        <taxon>Eukaryota</taxon>
        <taxon>Fungi</taxon>
        <taxon>Dikarya</taxon>
        <taxon>Ascomycota</taxon>
        <taxon>Pezizomycotina</taxon>
        <taxon>Sordariomycetes</taxon>
        <taxon>Sordariomycetidae</taxon>
        <taxon>Sordariales</taxon>
        <taxon>Sordariaceae</taxon>
        <taxon>Neurospora</taxon>
    </lineage>
</organism>
<gene>
    <name evidence="2" type="ORF">QR685DRAFT_568671</name>
</gene>
<dbReference type="SUPFAM" id="SSF53474">
    <property type="entry name" value="alpha/beta-Hydrolases"/>
    <property type="match status" value="1"/>
</dbReference>
<dbReference type="InterPro" id="IPR029058">
    <property type="entry name" value="AB_hydrolase_fold"/>
</dbReference>
<reference evidence="2 3" key="1">
    <citation type="submission" date="2023-09" db="EMBL/GenBank/DDBJ databases">
        <title>Multi-omics analysis of a traditional fermented food reveals byproduct-associated fungal strains for waste-to-food upcycling.</title>
        <authorList>
            <consortium name="Lawrence Berkeley National Laboratory"/>
            <person name="Rekdal V.M."/>
            <person name="Villalobos-Escobedo J.M."/>
            <person name="Rodriguez-Valeron N."/>
            <person name="Garcia M.O."/>
            <person name="Vasquez D.P."/>
            <person name="Damayanti I."/>
            <person name="Sorensen P.M."/>
            <person name="Baidoo E.E."/>
            <person name="De Carvalho A.C."/>
            <person name="Riley R."/>
            <person name="Lipzen A."/>
            <person name="He G."/>
            <person name="Yan M."/>
            <person name="Haridas S."/>
            <person name="Daum C."/>
            <person name="Yoshinaga Y."/>
            <person name="Ng V."/>
            <person name="Grigoriev I.V."/>
            <person name="Munk R."/>
            <person name="Nuraida L."/>
            <person name="Wijaya C.H."/>
            <person name="Morales P.-C."/>
            <person name="Keasling J.D."/>
        </authorList>
    </citation>
    <scope>NUCLEOTIDE SEQUENCE [LARGE SCALE GENOMIC DNA]</scope>
    <source>
        <strain evidence="2 3">FGSC 2613</strain>
    </source>
</reference>
<name>A0ABR3DTL4_NEUIN</name>
<feature type="domain" description="AB hydrolase-1" evidence="1">
    <location>
        <begin position="6"/>
        <end position="235"/>
    </location>
</feature>
<evidence type="ECO:0000313" key="3">
    <source>
        <dbReference type="Proteomes" id="UP001451303"/>
    </source>
</evidence>